<comment type="caution">
    <text evidence="5">The sequence shown here is derived from an EMBL/GenBank/DDBJ whole genome shotgun (WGS) entry which is preliminary data.</text>
</comment>
<proteinExistence type="predicted"/>
<dbReference type="Proteomes" id="UP001233999">
    <property type="component" value="Unassembled WGS sequence"/>
</dbReference>
<reference evidence="5" key="1">
    <citation type="journal article" date="2023" name="IScience">
        <title>Live-bearing cockroach genome reveals convergent evolutionary mechanisms linked to viviparity in insects and beyond.</title>
        <authorList>
            <person name="Fouks B."/>
            <person name="Harrison M.C."/>
            <person name="Mikhailova A.A."/>
            <person name="Marchal E."/>
            <person name="English S."/>
            <person name="Carruthers M."/>
            <person name="Jennings E.C."/>
            <person name="Chiamaka E.L."/>
            <person name="Frigard R.A."/>
            <person name="Pippel M."/>
            <person name="Attardo G.M."/>
            <person name="Benoit J.B."/>
            <person name="Bornberg-Bauer E."/>
            <person name="Tobe S.S."/>
        </authorList>
    </citation>
    <scope>NUCLEOTIDE SEQUENCE</scope>
    <source>
        <strain evidence="5">Stay&amp;Tobe</strain>
    </source>
</reference>
<evidence type="ECO:0000256" key="2">
    <source>
        <dbReference type="ARBA" id="ARBA00022729"/>
    </source>
</evidence>
<dbReference type="Gene3D" id="3.80.10.10">
    <property type="entry name" value="Ribonuclease Inhibitor"/>
    <property type="match status" value="2"/>
</dbReference>
<name>A0AAD8EQR2_DIPPU</name>
<evidence type="ECO:0000256" key="4">
    <source>
        <dbReference type="SAM" id="SignalP"/>
    </source>
</evidence>
<feature type="signal peptide" evidence="4">
    <location>
        <begin position="1"/>
        <end position="23"/>
    </location>
</feature>
<evidence type="ECO:0000256" key="1">
    <source>
        <dbReference type="ARBA" id="ARBA00022614"/>
    </source>
</evidence>
<dbReference type="Pfam" id="PF13855">
    <property type="entry name" value="LRR_8"/>
    <property type="match status" value="1"/>
</dbReference>
<dbReference type="SMART" id="SM00369">
    <property type="entry name" value="LRR_TYP"/>
    <property type="match status" value="3"/>
</dbReference>
<dbReference type="InterPro" id="IPR003591">
    <property type="entry name" value="Leu-rich_rpt_typical-subtyp"/>
</dbReference>
<dbReference type="InterPro" id="IPR032675">
    <property type="entry name" value="LRR_dom_sf"/>
</dbReference>
<dbReference type="Pfam" id="PF00560">
    <property type="entry name" value="LRR_1"/>
    <property type="match status" value="1"/>
</dbReference>
<gene>
    <name evidence="5" type="ORF">L9F63_010980</name>
</gene>
<keyword evidence="1" id="KW-0433">Leucine-rich repeat</keyword>
<reference evidence="5" key="2">
    <citation type="submission" date="2023-05" db="EMBL/GenBank/DDBJ databases">
        <authorList>
            <person name="Fouks B."/>
        </authorList>
    </citation>
    <scope>NUCLEOTIDE SEQUENCE</scope>
    <source>
        <strain evidence="5">Stay&amp;Tobe</strain>
        <tissue evidence="5">Testes</tissue>
    </source>
</reference>
<dbReference type="InterPro" id="IPR001611">
    <property type="entry name" value="Leu-rich_rpt"/>
</dbReference>
<dbReference type="InterPro" id="IPR050328">
    <property type="entry name" value="Dev_Immune_Receptor"/>
</dbReference>
<dbReference type="PROSITE" id="PS51450">
    <property type="entry name" value="LRR"/>
    <property type="match status" value="1"/>
</dbReference>
<evidence type="ECO:0000313" key="5">
    <source>
        <dbReference type="EMBL" id="KAJ9598302.1"/>
    </source>
</evidence>
<protein>
    <submittedName>
        <fullName evidence="5">Uncharacterized protein</fullName>
    </submittedName>
</protein>
<keyword evidence="2 4" id="KW-0732">Signal</keyword>
<sequence>MKLPLIIHPALLSVIILAVSTNGEQTCPAPCQCKIPWALCKRGKIQDLAGFSNDKVTALSLHEYDIGTLKSDSFSEVMIPIWKLQILKSNLHTIKKNAFKGLEKVEGLDLVHNNIENIEAGAFDGLPHLTTINLQSNNIKVLKPKMFKGLKLSHLHLDHNQLTSLNPTVFENIGLITVRDNPLDCNCYLKMVEITLGNKISGATCNSPENLRNQEWTVLKKLRC</sequence>
<dbReference type="GO" id="GO:0005615">
    <property type="term" value="C:extracellular space"/>
    <property type="evidence" value="ECO:0007669"/>
    <property type="project" value="TreeGrafter"/>
</dbReference>
<keyword evidence="3" id="KW-0677">Repeat</keyword>
<dbReference type="PANTHER" id="PTHR24373:SF370">
    <property type="entry name" value="FISH-LIPS, ISOFORM E"/>
    <property type="match status" value="1"/>
</dbReference>
<keyword evidence="6" id="KW-1185">Reference proteome</keyword>
<accession>A0AAD8EQR2</accession>
<dbReference type="PANTHER" id="PTHR24373">
    <property type="entry name" value="SLIT RELATED LEUCINE-RICH REPEAT NEURONAL PROTEIN"/>
    <property type="match status" value="1"/>
</dbReference>
<evidence type="ECO:0000256" key="3">
    <source>
        <dbReference type="ARBA" id="ARBA00022737"/>
    </source>
</evidence>
<dbReference type="GO" id="GO:0031012">
    <property type="term" value="C:extracellular matrix"/>
    <property type="evidence" value="ECO:0007669"/>
    <property type="project" value="TreeGrafter"/>
</dbReference>
<dbReference type="EMBL" id="JASPKZ010001229">
    <property type="protein sequence ID" value="KAJ9598302.1"/>
    <property type="molecule type" value="Genomic_DNA"/>
</dbReference>
<evidence type="ECO:0000313" key="6">
    <source>
        <dbReference type="Proteomes" id="UP001233999"/>
    </source>
</evidence>
<feature type="chain" id="PRO_5042198874" evidence="4">
    <location>
        <begin position="24"/>
        <end position="224"/>
    </location>
</feature>
<organism evidence="5 6">
    <name type="scientific">Diploptera punctata</name>
    <name type="common">Pacific beetle cockroach</name>
    <dbReference type="NCBI Taxonomy" id="6984"/>
    <lineage>
        <taxon>Eukaryota</taxon>
        <taxon>Metazoa</taxon>
        <taxon>Ecdysozoa</taxon>
        <taxon>Arthropoda</taxon>
        <taxon>Hexapoda</taxon>
        <taxon>Insecta</taxon>
        <taxon>Pterygota</taxon>
        <taxon>Neoptera</taxon>
        <taxon>Polyneoptera</taxon>
        <taxon>Dictyoptera</taxon>
        <taxon>Blattodea</taxon>
        <taxon>Blaberoidea</taxon>
        <taxon>Blaberidae</taxon>
        <taxon>Diplopterinae</taxon>
        <taxon>Diploptera</taxon>
    </lineage>
</organism>
<dbReference type="AlphaFoldDB" id="A0AAD8EQR2"/>
<dbReference type="SUPFAM" id="SSF52058">
    <property type="entry name" value="L domain-like"/>
    <property type="match status" value="1"/>
</dbReference>